<comment type="caution">
    <text evidence="6">The sequence shown here is derived from an EMBL/GenBank/DDBJ whole genome shotgun (WGS) entry which is preliminary data.</text>
</comment>
<evidence type="ECO:0000256" key="4">
    <source>
        <dbReference type="ARBA" id="ARBA00022912"/>
    </source>
</evidence>
<dbReference type="EC" id="3.1.3.48" evidence="2"/>
<reference evidence="6 7" key="1">
    <citation type="journal article" date="2020" name="ISME J.">
        <title>Uncovering the hidden diversity of litter-decomposition mechanisms in mushroom-forming fungi.</title>
        <authorList>
            <person name="Floudas D."/>
            <person name="Bentzer J."/>
            <person name="Ahren D."/>
            <person name="Johansson T."/>
            <person name="Persson P."/>
            <person name="Tunlid A."/>
        </authorList>
    </citation>
    <scope>NUCLEOTIDE SEQUENCE [LARGE SCALE GENOMIC DNA]</scope>
    <source>
        <strain evidence="6 7">CBS 175.51</strain>
    </source>
</reference>
<dbReference type="CDD" id="cd14498">
    <property type="entry name" value="DSP"/>
    <property type="match status" value="1"/>
</dbReference>
<feature type="domain" description="Tyrosine-protein phosphatase" evidence="5">
    <location>
        <begin position="31"/>
        <end position="197"/>
    </location>
</feature>
<sequence length="206" mass="23136">MIRFDTLPPEVTQAMCTPMHQILPPAQNPSNPSQYSGALFLGSLSAVMDKDLLRENRITHLVHVLDVPWLPMSEQEGFVGYKIAIADQDSEDIRPHLEAVCTHIDAALKSGRNVLVHCHQFVPRFGARKSQGAAEMDGCLCIEGVSRSAAVVIAYLIRNQGMSFDNAQSFVKRKRACIKPNSGFMRALQEWETAWRRPNMLRRFTT</sequence>
<dbReference type="InterPro" id="IPR029021">
    <property type="entry name" value="Prot-tyrosine_phosphatase-like"/>
</dbReference>
<dbReference type="PANTHER" id="PTHR10159:SF519">
    <property type="entry name" value="DUAL SPECIFICITY PROTEIN PHOSPHATASE MPK3"/>
    <property type="match status" value="1"/>
</dbReference>
<evidence type="ECO:0000256" key="3">
    <source>
        <dbReference type="ARBA" id="ARBA00022801"/>
    </source>
</evidence>
<dbReference type="GO" id="GO:0017017">
    <property type="term" value="F:MAP kinase tyrosine/serine/threonine phosphatase activity"/>
    <property type="evidence" value="ECO:0007669"/>
    <property type="project" value="TreeGrafter"/>
</dbReference>
<dbReference type="InterPro" id="IPR020422">
    <property type="entry name" value="TYR_PHOSPHATASE_DUAL_dom"/>
</dbReference>
<dbReference type="Proteomes" id="UP000541558">
    <property type="component" value="Unassembled WGS sequence"/>
</dbReference>
<dbReference type="SUPFAM" id="SSF52799">
    <property type="entry name" value="(Phosphotyrosine protein) phosphatases II"/>
    <property type="match status" value="1"/>
</dbReference>
<keyword evidence="4" id="KW-0904">Protein phosphatase</keyword>
<dbReference type="InterPro" id="IPR000340">
    <property type="entry name" value="Dual-sp_phosphatase_cat-dom"/>
</dbReference>
<evidence type="ECO:0000313" key="6">
    <source>
        <dbReference type="EMBL" id="KAF5318343.1"/>
    </source>
</evidence>
<dbReference type="GO" id="GO:0008330">
    <property type="term" value="F:protein tyrosine/threonine phosphatase activity"/>
    <property type="evidence" value="ECO:0007669"/>
    <property type="project" value="TreeGrafter"/>
</dbReference>
<evidence type="ECO:0000259" key="5">
    <source>
        <dbReference type="PROSITE" id="PS50054"/>
    </source>
</evidence>
<protein>
    <recommendedName>
        <fullName evidence="2">protein-tyrosine-phosphatase</fullName>
        <ecNumber evidence="2">3.1.3.48</ecNumber>
    </recommendedName>
</protein>
<dbReference type="Pfam" id="PF00782">
    <property type="entry name" value="DSPc"/>
    <property type="match status" value="2"/>
</dbReference>
<proteinExistence type="inferred from homology"/>
<dbReference type="OrthoDB" id="273181at2759"/>
<comment type="similarity">
    <text evidence="1">Belongs to the protein-tyrosine phosphatase family. Non-receptor class dual specificity subfamily.</text>
</comment>
<dbReference type="EMBL" id="JAACJK010000179">
    <property type="protein sequence ID" value="KAF5318343.1"/>
    <property type="molecule type" value="Genomic_DNA"/>
</dbReference>
<name>A0A8H5F034_9AGAR</name>
<organism evidence="6 7">
    <name type="scientific">Ephemerocybe angulata</name>
    <dbReference type="NCBI Taxonomy" id="980116"/>
    <lineage>
        <taxon>Eukaryota</taxon>
        <taxon>Fungi</taxon>
        <taxon>Dikarya</taxon>
        <taxon>Basidiomycota</taxon>
        <taxon>Agaricomycotina</taxon>
        <taxon>Agaricomycetes</taxon>
        <taxon>Agaricomycetidae</taxon>
        <taxon>Agaricales</taxon>
        <taxon>Agaricineae</taxon>
        <taxon>Psathyrellaceae</taxon>
        <taxon>Ephemerocybe</taxon>
    </lineage>
</organism>
<keyword evidence="7" id="KW-1185">Reference proteome</keyword>
<evidence type="ECO:0000256" key="2">
    <source>
        <dbReference type="ARBA" id="ARBA00013064"/>
    </source>
</evidence>
<dbReference type="GO" id="GO:0043409">
    <property type="term" value="P:negative regulation of MAPK cascade"/>
    <property type="evidence" value="ECO:0007669"/>
    <property type="project" value="TreeGrafter"/>
</dbReference>
<gene>
    <name evidence="6" type="ORF">D9611_014222</name>
</gene>
<dbReference type="GO" id="GO:0005737">
    <property type="term" value="C:cytoplasm"/>
    <property type="evidence" value="ECO:0007669"/>
    <property type="project" value="TreeGrafter"/>
</dbReference>
<evidence type="ECO:0000256" key="1">
    <source>
        <dbReference type="ARBA" id="ARBA00008601"/>
    </source>
</evidence>
<dbReference type="AlphaFoldDB" id="A0A8H5F034"/>
<keyword evidence="3" id="KW-0378">Hydrolase</keyword>
<accession>A0A8H5F034</accession>
<dbReference type="GO" id="GO:0033550">
    <property type="term" value="F:MAP kinase tyrosine phosphatase activity"/>
    <property type="evidence" value="ECO:0007669"/>
    <property type="project" value="TreeGrafter"/>
</dbReference>
<evidence type="ECO:0000313" key="7">
    <source>
        <dbReference type="Proteomes" id="UP000541558"/>
    </source>
</evidence>
<dbReference type="PROSITE" id="PS50054">
    <property type="entry name" value="TYR_PHOSPHATASE_DUAL"/>
    <property type="match status" value="1"/>
</dbReference>
<dbReference type="PANTHER" id="PTHR10159">
    <property type="entry name" value="DUAL SPECIFICITY PROTEIN PHOSPHATASE"/>
    <property type="match status" value="1"/>
</dbReference>
<dbReference type="Gene3D" id="3.90.190.10">
    <property type="entry name" value="Protein tyrosine phosphatase superfamily"/>
    <property type="match status" value="1"/>
</dbReference>
<dbReference type="SMART" id="SM00195">
    <property type="entry name" value="DSPc"/>
    <property type="match status" value="1"/>
</dbReference>